<proteinExistence type="predicted"/>
<comment type="caution">
    <text evidence="1">The sequence shown here is derived from an EMBL/GenBank/DDBJ whole genome shotgun (WGS) entry which is preliminary data.</text>
</comment>
<keyword evidence="2" id="KW-1185">Reference proteome</keyword>
<dbReference type="AlphaFoldDB" id="A0A934STH4"/>
<accession>A0A934STH4</accession>
<evidence type="ECO:0000313" key="1">
    <source>
        <dbReference type="EMBL" id="MBK4735214.1"/>
    </source>
</evidence>
<evidence type="ECO:0000313" key="2">
    <source>
        <dbReference type="Proteomes" id="UP000622890"/>
    </source>
</evidence>
<name>A0A934STH4_9BURK</name>
<dbReference type="EMBL" id="JAEPBG010000004">
    <property type="protein sequence ID" value="MBK4735214.1"/>
    <property type="molecule type" value="Genomic_DNA"/>
</dbReference>
<dbReference type="RefSeq" id="WP_200591993.1">
    <property type="nucleotide sequence ID" value="NZ_JAEPBG010000004.1"/>
</dbReference>
<sequence>MGLNIGRGANRHRSDAVRPILFCMSAARSSIVKRSDSTYGVSSSGPAEDCPVIGALMVMSAARDAEIATRYDKTVQNFLGAIHLATTVIQRN</sequence>
<dbReference type="Proteomes" id="UP000622890">
    <property type="component" value="Unassembled WGS sequence"/>
</dbReference>
<gene>
    <name evidence="1" type="ORF">JJB74_11380</name>
</gene>
<reference evidence="1" key="1">
    <citation type="submission" date="2021-01" db="EMBL/GenBank/DDBJ databases">
        <title>Genome sequence of strain Noviherbaspirillum sp. DKR-6.</title>
        <authorList>
            <person name="Chaudhary D.K."/>
        </authorList>
    </citation>
    <scope>NUCLEOTIDE SEQUENCE</scope>
    <source>
        <strain evidence="1">DKR-6</strain>
    </source>
</reference>
<organism evidence="1 2">
    <name type="scientific">Noviherbaspirillum pedocola</name>
    <dbReference type="NCBI Taxonomy" id="2801341"/>
    <lineage>
        <taxon>Bacteria</taxon>
        <taxon>Pseudomonadati</taxon>
        <taxon>Pseudomonadota</taxon>
        <taxon>Betaproteobacteria</taxon>
        <taxon>Burkholderiales</taxon>
        <taxon>Oxalobacteraceae</taxon>
        <taxon>Noviherbaspirillum</taxon>
    </lineage>
</organism>
<protein>
    <submittedName>
        <fullName evidence="1">Uncharacterized protein</fullName>
    </submittedName>
</protein>